<dbReference type="PANTHER" id="PTHR46401:SF2">
    <property type="entry name" value="GLYCOSYLTRANSFERASE WBBK-RELATED"/>
    <property type="match status" value="1"/>
</dbReference>
<protein>
    <submittedName>
        <fullName evidence="4">Glycosyl transferase</fullName>
    </submittedName>
</protein>
<dbReference type="OrthoDB" id="9775208at2"/>
<organism evidence="4 6">
    <name type="scientific">Superficieibacter electus</name>
    <dbReference type="NCBI Taxonomy" id="2022662"/>
    <lineage>
        <taxon>Bacteria</taxon>
        <taxon>Pseudomonadati</taxon>
        <taxon>Pseudomonadota</taxon>
        <taxon>Gammaproteobacteria</taxon>
        <taxon>Enterobacterales</taxon>
        <taxon>Enterobacteriaceae</taxon>
        <taxon>Superficieibacter</taxon>
    </lineage>
</organism>
<dbReference type="EMBL" id="PQGD01000001">
    <property type="protein sequence ID" value="POP50704.1"/>
    <property type="molecule type" value="Genomic_DNA"/>
</dbReference>
<dbReference type="Proteomes" id="UP000237073">
    <property type="component" value="Unassembled WGS sequence"/>
</dbReference>
<dbReference type="Pfam" id="PF00534">
    <property type="entry name" value="Glycos_transf_1"/>
    <property type="match status" value="1"/>
</dbReference>
<evidence type="ECO:0000259" key="2">
    <source>
        <dbReference type="Pfam" id="PF00534"/>
    </source>
</evidence>
<dbReference type="Gene3D" id="3.40.50.2000">
    <property type="entry name" value="Glycogen Phosphorylase B"/>
    <property type="match status" value="1"/>
</dbReference>
<gene>
    <name evidence="4" type="ORF">CHU32_00675</name>
    <name evidence="3" type="ORF">CHU33_00675</name>
</gene>
<name>A0A2P5GVX0_9ENTR</name>
<evidence type="ECO:0000313" key="5">
    <source>
        <dbReference type="Proteomes" id="UP000237073"/>
    </source>
</evidence>
<dbReference type="PANTHER" id="PTHR46401">
    <property type="entry name" value="GLYCOSYLTRANSFERASE WBBK-RELATED"/>
    <property type="match status" value="1"/>
</dbReference>
<sequence length="379" mass="44217">MDKLIVLSGVNMVEGGILTVYRSMIDTFSKVHGVKLICLVHDIALFNDYVGLPNVEFREYKEIKTSWFKRIKFEYVTSYALSKELKPDAWISLHDMSARVAVPNQFVYCHNPSPFYQSSSVDLKYDRTFYLFTKFYKFLYGINIKANRYVIVQQQWIARYFQKTYGINNIMVARPVANIRKDDEHRRTTVEPDSFKRLLYPAFPRTFKNFSVLVEAMDLLKQQQREVYNRIQIRLTFDKGMTKFGDYIIEECERRQLDNICFIGLQSKQRLDEMYRNETDALIFPSKLETWGLPLSEAKAFNLPILCAELPYAHETLGDYGKVAFFPPDDVTHLAEKLTALCEGKNIFSTTSFVDDPAYLVSHSWDALVKNILDSLETK</sequence>
<keyword evidence="5" id="KW-1185">Reference proteome</keyword>
<dbReference type="GO" id="GO:0016757">
    <property type="term" value="F:glycosyltransferase activity"/>
    <property type="evidence" value="ECO:0007669"/>
    <property type="project" value="InterPro"/>
</dbReference>
<dbReference type="EMBL" id="PQGE01000001">
    <property type="protein sequence ID" value="POP47693.1"/>
    <property type="molecule type" value="Genomic_DNA"/>
</dbReference>
<keyword evidence="1 4" id="KW-0808">Transferase</keyword>
<dbReference type="Proteomes" id="UP000247005">
    <property type="component" value="Unassembled WGS sequence"/>
</dbReference>
<evidence type="ECO:0000313" key="3">
    <source>
        <dbReference type="EMBL" id="POP47693.1"/>
    </source>
</evidence>
<dbReference type="AlphaFoldDB" id="A0A2P5GVX0"/>
<accession>A0A2P5GVX0</accession>
<feature type="domain" description="Glycosyl transferase family 1" evidence="2">
    <location>
        <begin position="183"/>
        <end position="344"/>
    </location>
</feature>
<evidence type="ECO:0000256" key="1">
    <source>
        <dbReference type="ARBA" id="ARBA00022679"/>
    </source>
</evidence>
<dbReference type="GO" id="GO:0009103">
    <property type="term" value="P:lipopolysaccharide biosynthetic process"/>
    <property type="evidence" value="ECO:0007669"/>
    <property type="project" value="TreeGrafter"/>
</dbReference>
<reference evidence="5 6" key="1">
    <citation type="submission" date="2018-01" db="EMBL/GenBank/DDBJ databases">
        <title>Superficieibacter electus gen. nov., sp. nov., an extended-spectrum beta-lactamase possessing member of the Enterobacteriaceae family, isolated from intensive care unit surfaces.</title>
        <authorList>
            <person name="Potter R.F."/>
            <person name="D'Souza A.W."/>
        </authorList>
    </citation>
    <scope>NUCLEOTIDE SEQUENCE [LARGE SCALE GENOMIC DNA]</scope>
    <source>
        <strain evidence="4 6">BP-1</strain>
        <strain evidence="3 5">BP-2</strain>
    </source>
</reference>
<dbReference type="SUPFAM" id="SSF53756">
    <property type="entry name" value="UDP-Glycosyltransferase/glycogen phosphorylase"/>
    <property type="match status" value="1"/>
</dbReference>
<dbReference type="InterPro" id="IPR001296">
    <property type="entry name" value="Glyco_trans_1"/>
</dbReference>
<proteinExistence type="predicted"/>
<dbReference type="RefSeq" id="WP_103674166.1">
    <property type="nucleotide sequence ID" value="NZ_PQGD01000001.1"/>
</dbReference>
<evidence type="ECO:0000313" key="4">
    <source>
        <dbReference type="EMBL" id="POP50704.1"/>
    </source>
</evidence>
<comment type="caution">
    <text evidence="4">The sequence shown here is derived from an EMBL/GenBank/DDBJ whole genome shotgun (WGS) entry which is preliminary data.</text>
</comment>
<evidence type="ECO:0000313" key="6">
    <source>
        <dbReference type="Proteomes" id="UP000247005"/>
    </source>
</evidence>